<name>A0ABQ7GXA8_DUNSA</name>
<proteinExistence type="predicted"/>
<comment type="caution">
    <text evidence="2">The sequence shown here is derived from an EMBL/GenBank/DDBJ whole genome shotgun (WGS) entry which is preliminary data.</text>
</comment>
<feature type="compositionally biased region" description="Basic and acidic residues" evidence="1">
    <location>
        <begin position="1"/>
        <end position="12"/>
    </location>
</feature>
<evidence type="ECO:0000256" key="1">
    <source>
        <dbReference type="SAM" id="MobiDB-lite"/>
    </source>
</evidence>
<feature type="region of interest" description="Disordered" evidence="1">
    <location>
        <begin position="1"/>
        <end position="21"/>
    </location>
</feature>
<evidence type="ECO:0008006" key="4">
    <source>
        <dbReference type="Google" id="ProtNLM"/>
    </source>
</evidence>
<keyword evidence="3" id="KW-1185">Reference proteome</keyword>
<dbReference type="EMBL" id="MU069550">
    <property type="protein sequence ID" value="KAF5839242.1"/>
    <property type="molecule type" value="Genomic_DNA"/>
</dbReference>
<accession>A0ABQ7GXA8</accession>
<evidence type="ECO:0000313" key="2">
    <source>
        <dbReference type="EMBL" id="KAF5839242.1"/>
    </source>
</evidence>
<gene>
    <name evidence="2" type="ORF">DUNSADRAFT_1275</name>
</gene>
<protein>
    <recommendedName>
        <fullName evidence="4">Encoded protein</fullName>
    </recommendedName>
</protein>
<sequence length="100" mass="11036">MMNKLAGRDCGRSETAAPLATLKPAPQAKKCLPRTCWSTHTVSMPNQILNKQSSPATRQIPAPIQHSNKSFEGACPGGFTCLQSDLQLNWLFVHHLYRTC</sequence>
<organism evidence="2 3">
    <name type="scientific">Dunaliella salina</name>
    <name type="common">Green alga</name>
    <name type="synonym">Protococcus salinus</name>
    <dbReference type="NCBI Taxonomy" id="3046"/>
    <lineage>
        <taxon>Eukaryota</taxon>
        <taxon>Viridiplantae</taxon>
        <taxon>Chlorophyta</taxon>
        <taxon>core chlorophytes</taxon>
        <taxon>Chlorophyceae</taxon>
        <taxon>CS clade</taxon>
        <taxon>Chlamydomonadales</taxon>
        <taxon>Dunaliellaceae</taxon>
        <taxon>Dunaliella</taxon>
    </lineage>
</organism>
<reference evidence="2" key="1">
    <citation type="submission" date="2017-08" db="EMBL/GenBank/DDBJ databases">
        <authorList>
            <person name="Polle J.E."/>
            <person name="Barry K."/>
            <person name="Cushman J."/>
            <person name="Schmutz J."/>
            <person name="Tran D."/>
            <person name="Hathwaick L.T."/>
            <person name="Yim W.C."/>
            <person name="Jenkins J."/>
            <person name="Mckie-Krisberg Z.M."/>
            <person name="Prochnik S."/>
            <person name="Lindquist E."/>
            <person name="Dockter R.B."/>
            <person name="Adam C."/>
            <person name="Molina H."/>
            <person name="Bunkerborg J."/>
            <person name="Jin E."/>
            <person name="Buchheim M."/>
            <person name="Magnuson J."/>
        </authorList>
    </citation>
    <scope>NUCLEOTIDE SEQUENCE</scope>
    <source>
        <strain evidence="2">CCAP 19/18</strain>
    </source>
</reference>
<evidence type="ECO:0000313" key="3">
    <source>
        <dbReference type="Proteomes" id="UP000815325"/>
    </source>
</evidence>
<dbReference type="Proteomes" id="UP000815325">
    <property type="component" value="Unassembled WGS sequence"/>
</dbReference>